<gene>
    <name evidence="1" type="ORF">GCM10010923_13960</name>
</gene>
<protein>
    <submittedName>
        <fullName evidence="1">Uncharacterized protein</fullName>
    </submittedName>
</protein>
<reference evidence="2" key="1">
    <citation type="journal article" date="2019" name="Int. J. Syst. Evol. Microbiol.">
        <title>The Global Catalogue of Microorganisms (GCM) 10K type strain sequencing project: providing services to taxonomists for standard genome sequencing and annotation.</title>
        <authorList>
            <consortium name="The Broad Institute Genomics Platform"/>
            <consortium name="The Broad Institute Genome Sequencing Center for Infectious Disease"/>
            <person name="Wu L."/>
            <person name="Ma J."/>
        </authorList>
    </citation>
    <scope>NUCLEOTIDE SEQUENCE [LARGE SCALE GENOMIC DNA]</scope>
    <source>
        <strain evidence="2">CGMCC 1.15297</strain>
    </source>
</reference>
<keyword evidence="2" id="KW-1185">Reference proteome</keyword>
<organism evidence="1 2">
    <name type="scientific">Blastomonas marina</name>
    <dbReference type="NCBI Taxonomy" id="1867408"/>
    <lineage>
        <taxon>Bacteria</taxon>
        <taxon>Pseudomonadati</taxon>
        <taxon>Pseudomonadota</taxon>
        <taxon>Alphaproteobacteria</taxon>
        <taxon>Sphingomonadales</taxon>
        <taxon>Sphingomonadaceae</taxon>
        <taxon>Blastomonas</taxon>
    </lineage>
</organism>
<comment type="caution">
    <text evidence="1">The sequence shown here is derived from an EMBL/GenBank/DDBJ whole genome shotgun (WGS) entry which is preliminary data.</text>
</comment>
<evidence type="ECO:0000313" key="2">
    <source>
        <dbReference type="Proteomes" id="UP000603317"/>
    </source>
</evidence>
<sequence length="236" mass="25449">MRILQLLIPVALLGACSIVEPARMRLPSDLAETSVRQPFAGIGGGTRGRFEVGAYHGSFTRSERRLAVFDVFLKNHGHTSFVVSGPAIGSTIEAACKVSEKRIDLGIAEFETRPMAYRCDFTADGRPFPARFELQEVRRGLGGALSRRERHGEIALGGETVQIRSIHRLDGSPIEMANPIGYVFEQEGEPVGAVELNGAPVLFLADGRDSGLARTITVAATSLAVFWDPANSALDD</sequence>
<dbReference type="EMBL" id="BMID01000001">
    <property type="protein sequence ID" value="GGA05384.1"/>
    <property type="molecule type" value="Genomic_DNA"/>
</dbReference>
<dbReference type="PROSITE" id="PS51257">
    <property type="entry name" value="PROKAR_LIPOPROTEIN"/>
    <property type="match status" value="1"/>
</dbReference>
<name>A0ABQ1FCJ4_9SPHN</name>
<proteinExistence type="predicted"/>
<accession>A0ABQ1FCJ4</accession>
<dbReference type="Proteomes" id="UP000603317">
    <property type="component" value="Unassembled WGS sequence"/>
</dbReference>
<evidence type="ECO:0000313" key="1">
    <source>
        <dbReference type="EMBL" id="GGA05384.1"/>
    </source>
</evidence>
<dbReference type="RefSeq" id="WP_188642015.1">
    <property type="nucleotide sequence ID" value="NZ_BMID01000001.1"/>
</dbReference>